<keyword evidence="4 8" id="KW-0812">Transmembrane</keyword>
<protein>
    <submittedName>
        <fullName evidence="9">Exosortase K</fullName>
        <ecNumber evidence="9">3.4.22.-</ecNumber>
    </submittedName>
</protein>
<dbReference type="InterPro" id="IPR026392">
    <property type="entry name" value="Exo/Archaeosortase_dom"/>
</dbReference>
<evidence type="ECO:0000313" key="10">
    <source>
        <dbReference type="Proteomes" id="UP000280066"/>
    </source>
</evidence>
<keyword evidence="10" id="KW-1185">Reference proteome</keyword>
<feature type="transmembrane region" description="Helical" evidence="8">
    <location>
        <begin position="103"/>
        <end position="130"/>
    </location>
</feature>
<dbReference type="EC" id="3.4.22.-" evidence="9"/>
<feature type="transmembrane region" description="Helical" evidence="8">
    <location>
        <begin position="73"/>
        <end position="91"/>
    </location>
</feature>
<evidence type="ECO:0000256" key="2">
    <source>
        <dbReference type="ARBA" id="ARBA00022475"/>
    </source>
</evidence>
<dbReference type="InterPro" id="IPR027551">
    <property type="entry name" value="Exosort_XrtK"/>
</dbReference>
<dbReference type="NCBIfam" id="TIGR04178">
    <property type="entry name" value="exo_archaeo"/>
    <property type="match status" value="1"/>
</dbReference>
<evidence type="ECO:0000256" key="1">
    <source>
        <dbReference type="ARBA" id="ARBA00004651"/>
    </source>
</evidence>
<proteinExistence type="predicted"/>
<name>A0A3R9NG89_9BACT</name>
<gene>
    <name evidence="9" type="primary">xrtK</name>
    <name evidence="9" type="ORF">EI290_09310</name>
</gene>
<keyword evidence="2" id="KW-1003">Cell membrane</keyword>
<reference evidence="9 10" key="1">
    <citation type="submission" date="2018-12" db="EMBL/GenBank/DDBJ databases">
        <authorList>
            <person name="Feng G."/>
            <person name="Zhu H."/>
        </authorList>
    </citation>
    <scope>NUCLEOTIDE SEQUENCE [LARGE SCALE GENOMIC DNA]</scope>
    <source>
        <strain evidence="9 10">9PBR-2</strain>
    </source>
</reference>
<keyword evidence="5 9" id="KW-0378">Hydrolase</keyword>
<evidence type="ECO:0000256" key="7">
    <source>
        <dbReference type="ARBA" id="ARBA00023136"/>
    </source>
</evidence>
<evidence type="ECO:0000256" key="8">
    <source>
        <dbReference type="SAM" id="Phobius"/>
    </source>
</evidence>
<sequence>MSMPARWPYYAAALAVFLAAKLLYAHATTAEVRFLLAPTNALVSLVLNSPSEFDATRGYVHAGRHLVIDKSCAGGAFWLLSWLLLALTWLHRGGPHPGRALPALVAVSFGLTLLVNTARIVGAVAVQGVVPEPPAWLHEAQGALVYLFFLVASYGGLLYLLTHLPVFRAHSA</sequence>
<keyword evidence="6 8" id="KW-1133">Transmembrane helix</keyword>
<dbReference type="EMBL" id="RWIS01000005">
    <property type="protein sequence ID" value="RSK33894.1"/>
    <property type="molecule type" value="Genomic_DNA"/>
</dbReference>
<accession>A0A3R9NG89</accession>
<dbReference type="OrthoDB" id="771658at2"/>
<dbReference type="RefSeq" id="WP_125428996.1">
    <property type="nucleotide sequence ID" value="NZ_RWIS01000005.1"/>
</dbReference>
<evidence type="ECO:0000313" key="9">
    <source>
        <dbReference type="EMBL" id="RSK33894.1"/>
    </source>
</evidence>
<evidence type="ECO:0000256" key="6">
    <source>
        <dbReference type="ARBA" id="ARBA00022989"/>
    </source>
</evidence>
<keyword evidence="7 8" id="KW-0472">Membrane</keyword>
<dbReference type="GO" id="GO:0005886">
    <property type="term" value="C:plasma membrane"/>
    <property type="evidence" value="ECO:0007669"/>
    <property type="project" value="UniProtKB-SubCell"/>
</dbReference>
<comment type="caution">
    <text evidence="9">The sequence shown here is derived from an EMBL/GenBank/DDBJ whole genome shotgun (WGS) entry which is preliminary data.</text>
</comment>
<comment type="subcellular location">
    <subcellularLocation>
        <location evidence="1">Cell membrane</location>
        <topology evidence="1">Multi-pass membrane protein</topology>
    </subcellularLocation>
</comment>
<dbReference type="AlphaFoldDB" id="A0A3R9NG89"/>
<dbReference type="Proteomes" id="UP000280066">
    <property type="component" value="Unassembled WGS sequence"/>
</dbReference>
<evidence type="ECO:0000256" key="4">
    <source>
        <dbReference type="ARBA" id="ARBA00022692"/>
    </source>
</evidence>
<dbReference type="GO" id="GO:0006508">
    <property type="term" value="P:proteolysis"/>
    <property type="evidence" value="ECO:0007669"/>
    <property type="project" value="UniProtKB-KW"/>
</dbReference>
<dbReference type="GO" id="GO:0008233">
    <property type="term" value="F:peptidase activity"/>
    <property type="evidence" value="ECO:0007669"/>
    <property type="project" value="UniProtKB-KW"/>
</dbReference>
<evidence type="ECO:0000256" key="3">
    <source>
        <dbReference type="ARBA" id="ARBA00022670"/>
    </source>
</evidence>
<feature type="transmembrane region" description="Helical" evidence="8">
    <location>
        <begin position="142"/>
        <end position="161"/>
    </location>
</feature>
<organism evidence="9 10">
    <name type="scientific">Hymenobacter metallilatus</name>
    <dbReference type="NCBI Taxonomy" id="2493666"/>
    <lineage>
        <taxon>Bacteria</taxon>
        <taxon>Pseudomonadati</taxon>
        <taxon>Bacteroidota</taxon>
        <taxon>Cytophagia</taxon>
        <taxon>Cytophagales</taxon>
        <taxon>Hymenobacteraceae</taxon>
        <taxon>Hymenobacter</taxon>
    </lineage>
</organism>
<dbReference type="NCBIfam" id="TIGR04287">
    <property type="entry name" value="exosort_XrtK"/>
    <property type="match status" value="1"/>
</dbReference>
<keyword evidence="3" id="KW-0645">Protease</keyword>
<evidence type="ECO:0000256" key="5">
    <source>
        <dbReference type="ARBA" id="ARBA00022801"/>
    </source>
</evidence>